<dbReference type="AlphaFoldDB" id="A0A506U8F4"/>
<dbReference type="InterPro" id="IPR009929">
    <property type="entry name" value="T3SS_YscO"/>
</dbReference>
<comment type="caution">
    <text evidence="2">The sequence shown here is derived from an EMBL/GenBank/DDBJ whole genome shotgun (WGS) entry which is preliminary data.</text>
</comment>
<sequence>MKRCNCSGRPSAMHNFQQIVMLRKRRTERARRDEVHAHAALEKSRSALAEARQAVDDFREATKNLEWDLLQRLLGHAVSINDLLDIEVQLKAAQKKAQELVDRVEVCKNTEQEDVQRLEQQRSRRIAASLKQNKSEELETEFATQRQRELTFAEDALMDEFSEIAFNRQQQGD</sequence>
<keyword evidence="1" id="KW-0175">Coiled coil</keyword>
<dbReference type="Pfam" id="PF07321">
    <property type="entry name" value="YscO"/>
    <property type="match status" value="1"/>
</dbReference>
<feature type="coiled-coil region" evidence="1">
    <location>
        <begin position="41"/>
        <end position="121"/>
    </location>
</feature>
<proteinExistence type="predicted"/>
<evidence type="ECO:0000313" key="3">
    <source>
        <dbReference type="Proteomes" id="UP000318801"/>
    </source>
</evidence>
<reference evidence="2 3" key="1">
    <citation type="submission" date="2019-06" db="EMBL/GenBank/DDBJ databases">
        <authorList>
            <person name="Li M."/>
        </authorList>
    </citation>
    <scope>NUCLEOTIDE SEQUENCE [LARGE SCALE GENOMIC DNA]</scope>
    <source>
        <strain evidence="2 3">BGMRC2036</strain>
    </source>
</reference>
<accession>A0A506U8F4</accession>
<dbReference type="Proteomes" id="UP000318801">
    <property type="component" value="Unassembled WGS sequence"/>
</dbReference>
<name>A0A506U8F4_9HYPH</name>
<dbReference type="InterPro" id="IPR053716">
    <property type="entry name" value="Flag_assembly_chemotaxis_eff"/>
</dbReference>
<gene>
    <name evidence="2" type="ORF">FJU08_16045</name>
</gene>
<organism evidence="2 3">
    <name type="scientific">Martelella alba</name>
    <dbReference type="NCBI Taxonomy" id="2590451"/>
    <lineage>
        <taxon>Bacteria</taxon>
        <taxon>Pseudomonadati</taxon>
        <taxon>Pseudomonadota</taxon>
        <taxon>Alphaproteobacteria</taxon>
        <taxon>Hyphomicrobiales</taxon>
        <taxon>Aurantimonadaceae</taxon>
        <taxon>Martelella</taxon>
    </lineage>
</organism>
<evidence type="ECO:0000256" key="1">
    <source>
        <dbReference type="SAM" id="Coils"/>
    </source>
</evidence>
<keyword evidence="3" id="KW-1185">Reference proteome</keyword>
<protein>
    <submittedName>
        <fullName evidence="2">Uncharacterized protein</fullName>
    </submittedName>
</protein>
<dbReference type="EMBL" id="VHLG01000011">
    <property type="protein sequence ID" value="TPW28839.1"/>
    <property type="molecule type" value="Genomic_DNA"/>
</dbReference>
<dbReference type="Gene3D" id="1.10.287.1700">
    <property type="match status" value="1"/>
</dbReference>
<evidence type="ECO:0000313" key="2">
    <source>
        <dbReference type="EMBL" id="TPW28839.1"/>
    </source>
</evidence>